<evidence type="ECO:0000256" key="1">
    <source>
        <dbReference type="PROSITE-ProRule" id="PRU00042"/>
    </source>
</evidence>
<proteinExistence type="predicted"/>
<dbReference type="EMBL" id="UYSU01032282">
    <property type="protein sequence ID" value="VDL88937.1"/>
    <property type="molecule type" value="Genomic_DNA"/>
</dbReference>
<name>A0A183SEA4_SCHSO</name>
<evidence type="ECO:0000259" key="3">
    <source>
        <dbReference type="PROSITE" id="PS50157"/>
    </source>
</evidence>
<evidence type="ECO:0000256" key="2">
    <source>
        <dbReference type="SAM" id="MobiDB-lite"/>
    </source>
</evidence>
<reference evidence="6" key="1">
    <citation type="submission" date="2016-06" db="UniProtKB">
        <authorList>
            <consortium name="WormBaseParasite"/>
        </authorList>
    </citation>
    <scope>IDENTIFICATION</scope>
</reference>
<organism evidence="6">
    <name type="scientific">Schistocephalus solidus</name>
    <name type="common">Tapeworm</name>
    <dbReference type="NCBI Taxonomy" id="70667"/>
    <lineage>
        <taxon>Eukaryota</taxon>
        <taxon>Metazoa</taxon>
        <taxon>Spiralia</taxon>
        <taxon>Lophotrochozoa</taxon>
        <taxon>Platyhelminthes</taxon>
        <taxon>Cestoda</taxon>
        <taxon>Eucestoda</taxon>
        <taxon>Diphyllobothriidea</taxon>
        <taxon>Diphyllobothriidae</taxon>
        <taxon>Schistocephalus</taxon>
    </lineage>
</organism>
<dbReference type="InterPro" id="IPR036236">
    <property type="entry name" value="Znf_C2H2_sf"/>
</dbReference>
<keyword evidence="1" id="KW-0862">Zinc</keyword>
<sequence length="145" mass="15804">MATNTTCHTPATSDATSEYFPPATSNTTTTTALSTSDADLVLTCPHCDRTSTSHIGLVGHLRIHRTETGKLMPAASTHSRDRRLHCHHCPRAFTHHMGLLSHMRIHESGIRRDANTSNAHINTSHSPPMSATISTSNRAPRLSTF</sequence>
<gene>
    <name evidence="4" type="ORF">SSLN_LOCUS2552</name>
</gene>
<dbReference type="GO" id="GO:0008270">
    <property type="term" value="F:zinc ion binding"/>
    <property type="evidence" value="ECO:0007669"/>
    <property type="project" value="UniProtKB-KW"/>
</dbReference>
<dbReference type="PROSITE" id="PS00028">
    <property type="entry name" value="ZINC_FINGER_C2H2_1"/>
    <property type="match status" value="1"/>
</dbReference>
<dbReference type="Gene3D" id="3.30.160.60">
    <property type="entry name" value="Classic Zinc Finger"/>
    <property type="match status" value="1"/>
</dbReference>
<dbReference type="SUPFAM" id="SSF57667">
    <property type="entry name" value="beta-beta-alpha zinc fingers"/>
    <property type="match status" value="1"/>
</dbReference>
<dbReference type="WBParaSite" id="SSLN_0000263901-mRNA-1">
    <property type="protein sequence ID" value="SSLN_0000263901-mRNA-1"/>
    <property type="gene ID" value="SSLN_0000263901"/>
</dbReference>
<evidence type="ECO:0000313" key="5">
    <source>
        <dbReference type="Proteomes" id="UP000275846"/>
    </source>
</evidence>
<feature type="region of interest" description="Disordered" evidence="2">
    <location>
        <begin position="1"/>
        <end position="25"/>
    </location>
</feature>
<feature type="domain" description="C2H2-type" evidence="3">
    <location>
        <begin position="84"/>
        <end position="106"/>
    </location>
</feature>
<dbReference type="InterPro" id="IPR013087">
    <property type="entry name" value="Znf_C2H2_type"/>
</dbReference>
<feature type="domain" description="C2H2-type" evidence="3">
    <location>
        <begin position="42"/>
        <end position="69"/>
    </location>
</feature>
<evidence type="ECO:0000313" key="6">
    <source>
        <dbReference type="WBParaSite" id="SSLN_0000263901-mRNA-1"/>
    </source>
</evidence>
<dbReference type="PROSITE" id="PS50157">
    <property type="entry name" value="ZINC_FINGER_C2H2_2"/>
    <property type="match status" value="2"/>
</dbReference>
<feature type="compositionally biased region" description="Polar residues" evidence="2">
    <location>
        <begin position="1"/>
        <end position="16"/>
    </location>
</feature>
<dbReference type="AlphaFoldDB" id="A0A183SEA4"/>
<keyword evidence="1" id="KW-0863">Zinc-finger</keyword>
<dbReference type="Proteomes" id="UP000275846">
    <property type="component" value="Unassembled WGS sequence"/>
</dbReference>
<dbReference type="SMART" id="SM00355">
    <property type="entry name" value="ZnF_C2H2"/>
    <property type="match status" value="2"/>
</dbReference>
<evidence type="ECO:0000313" key="4">
    <source>
        <dbReference type="EMBL" id="VDL88937.1"/>
    </source>
</evidence>
<accession>A0A183SEA4</accession>
<keyword evidence="1" id="KW-0479">Metal-binding</keyword>
<reference evidence="4 5" key="2">
    <citation type="submission" date="2018-11" db="EMBL/GenBank/DDBJ databases">
        <authorList>
            <consortium name="Pathogen Informatics"/>
        </authorList>
    </citation>
    <scope>NUCLEOTIDE SEQUENCE [LARGE SCALE GENOMIC DNA]</scope>
    <source>
        <strain evidence="4 5">NST_G2</strain>
    </source>
</reference>
<protein>
    <submittedName>
        <fullName evidence="6">C2H2-type domain-containing protein</fullName>
    </submittedName>
</protein>
<keyword evidence="5" id="KW-1185">Reference proteome</keyword>
<feature type="region of interest" description="Disordered" evidence="2">
    <location>
        <begin position="117"/>
        <end position="145"/>
    </location>
</feature>